<dbReference type="Proteomes" id="UP000002497">
    <property type="component" value="Unassembled WGS sequence"/>
</dbReference>
<reference evidence="3" key="2">
    <citation type="submission" date="2010-03" db="EMBL/GenBank/DDBJ databases">
        <title>The genome sequence of Coccidioides posadasii strain Silveira.</title>
        <authorList>
            <consortium name="The Broad Institute Genome Sequencing Center for Infectious Disease"/>
            <person name="Neafsey D."/>
            <person name="Orbach M."/>
            <person name="Henn M.R."/>
            <person name="Cole G.T."/>
            <person name="Galgiani J."/>
            <person name="Gardner M.J."/>
            <person name="Kirkland T.N."/>
            <person name="Taylor J.W."/>
            <person name="Young S.K."/>
            <person name="Zeng Q."/>
            <person name="Koehrsen M."/>
            <person name="Alvarado L."/>
            <person name="Berlin A."/>
            <person name="Borenstein D."/>
            <person name="Chapman S.B."/>
            <person name="Chen Z."/>
            <person name="Engels R."/>
            <person name="Freedman E."/>
            <person name="Gellesch M."/>
            <person name="Goldberg J."/>
            <person name="Griggs A."/>
            <person name="Gujja S."/>
            <person name="Heilman E."/>
            <person name="Heiman D."/>
            <person name="Howarth C."/>
            <person name="Jen D."/>
            <person name="Larson L."/>
            <person name="Mehta T."/>
            <person name="Neiman D."/>
            <person name="Park D."/>
            <person name="Pearson M."/>
            <person name="Richards J."/>
            <person name="Roberts A."/>
            <person name="Saif S."/>
            <person name="Shea T."/>
            <person name="Shenoy N."/>
            <person name="Sisk P."/>
            <person name="Stolte C."/>
            <person name="Sykes S."/>
            <person name="Walk T."/>
            <person name="White J."/>
            <person name="Yandava C."/>
            <person name="Haas B."/>
            <person name="Nusbaum C."/>
            <person name="Birren B."/>
        </authorList>
    </citation>
    <scope>NUCLEOTIDE SEQUENCE [LARGE SCALE GENOMIC DNA]</scope>
    <source>
        <strain evidence="3">RMSCC 757 / Silveira</strain>
    </source>
</reference>
<proteinExistence type="predicted"/>
<feature type="region of interest" description="Disordered" evidence="1">
    <location>
        <begin position="1"/>
        <end position="25"/>
    </location>
</feature>
<protein>
    <submittedName>
        <fullName evidence="2">Uncharacterized protein</fullName>
    </submittedName>
</protein>
<evidence type="ECO:0000256" key="1">
    <source>
        <dbReference type="SAM" id="MobiDB-lite"/>
    </source>
</evidence>
<dbReference type="EMBL" id="GL636510">
    <property type="protein sequence ID" value="EFW13920.1"/>
    <property type="molecule type" value="Genomic_DNA"/>
</dbReference>
<sequence>MRATAPRFRAAMDRSRITPSRDDLSHSPDSFWPVMRRAWIDVGFAFLGSTDIILIRPEHKRRHTDQKVRLGGILPWTCRLCNHVISSHAVLRLHM</sequence>
<dbReference type="HOGENOM" id="CLU_2372636_0_0_1"/>
<evidence type="ECO:0000313" key="3">
    <source>
        <dbReference type="Proteomes" id="UP000002497"/>
    </source>
</evidence>
<organism evidence="3">
    <name type="scientific">Coccidioides posadasii (strain RMSCC 757 / Silveira)</name>
    <name type="common">Valley fever fungus</name>
    <dbReference type="NCBI Taxonomy" id="443226"/>
    <lineage>
        <taxon>Eukaryota</taxon>
        <taxon>Fungi</taxon>
        <taxon>Dikarya</taxon>
        <taxon>Ascomycota</taxon>
        <taxon>Pezizomycotina</taxon>
        <taxon>Eurotiomycetes</taxon>
        <taxon>Eurotiomycetidae</taxon>
        <taxon>Onygenales</taxon>
        <taxon>Onygenaceae</taxon>
        <taxon>Coccidioides</taxon>
    </lineage>
</organism>
<accession>E9DIC4</accession>
<reference evidence="3" key="1">
    <citation type="journal article" date="2010" name="Genome Res.">
        <title>Population genomic sequencing of Coccidioides fungi reveals recent hybridization and transposon control.</title>
        <authorList>
            <person name="Neafsey D.E."/>
            <person name="Barker B.M."/>
            <person name="Sharpton T.J."/>
            <person name="Stajich J.E."/>
            <person name="Park D.J."/>
            <person name="Whiston E."/>
            <person name="Hung C.-Y."/>
            <person name="McMahan C."/>
            <person name="White J."/>
            <person name="Sykes S."/>
            <person name="Heiman D."/>
            <person name="Young S."/>
            <person name="Zeng Q."/>
            <person name="Abouelleil A."/>
            <person name="Aftuck L."/>
            <person name="Bessette D."/>
            <person name="Brown A."/>
            <person name="FitzGerald M."/>
            <person name="Lui A."/>
            <person name="Macdonald J.P."/>
            <person name="Priest M."/>
            <person name="Orbach M.J."/>
            <person name="Galgiani J.N."/>
            <person name="Kirkland T.N."/>
            <person name="Cole G.T."/>
            <person name="Birren B.W."/>
            <person name="Henn M.R."/>
            <person name="Taylor J.W."/>
            <person name="Rounsley S.D."/>
        </authorList>
    </citation>
    <scope>NUCLEOTIDE SEQUENCE [LARGE SCALE GENOMIC DNA]</scope>
    <source>
        <strain evidence="3">RMSCC 757 / Silveira</strain>
    </source>
</reference>
<gene>
    <name evidence="2" type="ORF">CPSG_09573</name>
</gene>
<dbReference type="AlphaFoldDB" id="E9DIC4"/>
<feature type="compositionally biased region" description="Basic and acidic residues" evidence="1">
    <location>
        <begin position="10"/>
        <end position="25"/>
    </location>
</feature>
<keyword evidence="3" id="KW-1185">Reference proteome</keyword>
<dbReference type="VEuPathDB" id="FungiDB:CPSG_09573"/>
<evidence type="ECO:0000313" key="2">
    <source>
        <dbReference type="EMBL" id="EFW13920.1"/>
    </source>
</evidence>
<name>E9DIC4_COCPS</name>